<evidence type="ECO:0000256" key="1">
    <source>
        <dbReference type="SAM" id="MobiDB-lite"/>
    </source>
</evidence>
<dbReference type="KEGG" id="smam:Mal15_16500"/>
<dbReference type="AlphaFoldDB" id="A0A5B9MAR4"/>
<name>A0A5B9MAR4_9BACT</name>
<reference evidence="2 3" key="1">
    <citation type="submission" date="2019-02" db="EMBL/GenBank/DDBJ databases">
        <title>Planctomycetal bacteria perform biofilm scaping via a novel small molecule.</title>
        <authorList>
            <person name="Jeske O."/>
            <person name="Boedeker C."/>
            <person name="Wiegand S."/>
            <person name="Breitling P."/>
            <person name="Kallscheuer N."/>
            <person name="Jogler M."/>
            <person name="Rohde M."/>
            <person name="Petersen J."/>
            <person name="Medema M.H."/>
            <person name="Surup F."/>
            <person name="Jogler C."/>
        </authorList>
    </citation>
    <scope>NUCLEOTIDE SEQUENCE [LARGE SCALE GENOMIC DNA]</scope>
    <source>
        <strain evidence="2 3">Mal15</strain>
    </source>
</reference>
<organism evidence="2 3">
    <name type="scientific">Stieleria maiorica</name>
    <dbReference type="NCBI Taxonomy" id="2795974"/>
    <lineage>
        <taxon>Bacteria</taxon>
        <taxon>Pseudomonadati</taxon>
        <taxon>Planctomycetota</taxon>
        <taxon>Planctomycetia</taxon>
        <taxon>Pirellulales</taxon>
        <taxon>Pirellulaceae</taxon>
        <taxon>Stieleria</taxon>
    </lineage>
</organism>
<proteinExistence type="predicted"/>
<accession>A0A5B9MAR4</accession>
<sequence>MMQTAIVRPVRNENSSAPPHSSGPEGFGYTLWRFDGSEWQIKKNCAVDGATVGPTPSVAGEFVGQLRATTCVAAAE</sequence>
<keyword evidence="3" id="KW-1185">Reference proteome</keyword>
<evidence type="ECO:0000313" key="2">
    <source>
        <dbReference type="EMBL" id="QEF97609.1"/>
    </source>
</evidence>
<protein>
    <submittedName>
        <fullName evidence="2">Uncharacterized protein</fullName>
    </submittedName>
</protein>
<dbReference type="EMBL" id="CP036264">
    <property type="protein sequence ID" value="QEF97609.1"/>
    <property type="molecule type" value="Genomic_DNA"/>
</dbReference>
<feature type="region of interest" description="Disordered" evidence="1">
    <location>
        <begin position="1"/>
        <end position="24"/>
    </location>
</feature>
<evidence type="ECO:0000313" key="3">
    <source>
        <dbReference type="Proteomes" id="UP000321353"/>
    </source>
</evidence>
<gene>
    <name evidence="2" type="ORF">Mal15_16500</name>
</gene>
<dbReference type="Proteomes" id="UP000321353">
    <property type="component" value="Chromosome"/>
</dbReference>